<dbReference type="AlphaFoldDB" id="S2J5G8"/>
<feature type="non-terminal residue" evidence="2">
    <location>
        <position position="1"/>
    </location>
</feature>
<reference evidence="3" key="1">
    <citation type="submission" date="2013-05" db="EMBL/GenBank/DDBJ databases">
        <title>The Genome sequence of Mucor circinelloides f. circinelloides 1006PhL.</title>
        <authorList>
            <consortium name="The Broad Institute Genomics Platform"/>
            <person name="Cuomo C."/>
            <person name="Earl A."/>
            <person name="Findley K."/>
            <person name="Lee S.C."/>
            <person name="Walker B."/>
            <person name="Young S."/>
            <person name="Zeng Q."/>
            <person name="Gargeya S."/>
            <person name="Fitzgerald M."/>
            <person name="Haas B."/>
            <person name="Abouelleil A."/>
            <person name="Allen A.W."/>
            <person name="Alvarado L."/>
            <person name="Arachchi H.M."/>
            <person name="Berlin A.M."/>
            <person name="Chapman S.B."/>
            <person name="Gainer-Dewar J."/>
            <person name="Goldberg J."/>
            <person name="Griggs A."/>
            <person name="Gujja S."/>
            <person name="Hansen M."/>
            <person name="Howarth C."/>
            <person name="Imamovic A."/>
            <person name="Ireland A."/>
            <person name="Larimer J."/>
            <person name="McCowan C."/>
            <person name="Murphy C."/>
            <person name="Pearson M."/>
            <person name="Poon T.W."/>
            <person name="Priest M."/>
            <person name="Roberts A."/>
            <person name="Saif S."/>
            <person name="Shea T."/>
            <person name="Sisk P."/>
            <person name="Sykes S."/>
            <person name="Wortman J."/>
            <person name="Nusbaum C."/>
            <person name="Birren B."/>
        </authorList>
    </citation>
    <scope>NUCLEOTIDE SEQUENCE [LARGE SCALE GENOMIC DNA]</scope>
    <source>
        <strain evidence="3">1006PhL</strain>
    </source>
</reference>
<evidence type="ECO:0000313" key="3">
    <source>
        <dbReference type="Proteomes" id="UP000014254"/>
    </source>
</evidence>
<feature type="domain" description="Ketopantoate reductase C-terminal" evidence="1">
    <location>
        <begin position="22"/>
        <end position="58"/>
    </location>
</feature>
<gene>
    <name evidence="2" type="ORF">HMPREF1544_09842</name>
</gene>
<dbReference type="EMBL" id="KE124072">
    <property type="protein sequence ID" value="EPB83412.1"/>
    <property type="molecule type" value="Genomic_DNA"/>
</dbReference>
<organism evidence="2 3">
    <name type="scientific">Mucor circinelloides f. circinelloides (strain 1006PhL)</name>
    <name type="common">Mucormycosis agent</name>
    <name type="synonym">Calyptromyces circinelloides</name>
    <dbReference type="NCBI Taxonomy" id="1220926"/>
    <lineage>
        <taxon>Eukaryota</taxon>
        <taxon>Fungi</taxon>
        <taxon>Fungi incertae sedis</taxon>
        <taxon>Mucoromycota</taxon>
        <taxon>Mucoromycotina</taxon>
        <taxon>Mucoromycetes</taxon>
        <taxon>Mucorales</taxon>
        <taxon>Mucorineae</taxon>
        <taxon>Mucoraceae</taxon>
        <taxon>Mucor</taxon>
    </lineage>
</organism>
<dbReference type="InterPro" id="IPR013752">
    <property type="entry name" value="KPA_reductase"/>
</dbReference>
<name>S2J5G8_MUCC1</name>
<sequence>LVQIFIGFPPLNAVMLPWPELQSLLYRKLILNASVNPLAGILACSNGEIIMEKNKHGKTVL</sequence>
<protein>
    <recommendedName>
        <fullName evidence="1">Ketopantoate reductase C-terminal domain-containing protein</fullName>
    </recommendedName>
</protein>
<dbReference type="VEuPathDB" id="FungiDB:HMPREF1544_09842"/>
<dbReference type="Proteomes" id="UP000014254">
    <property type="component" value="Unassembled WGS sequence"/>
</dbReference>
<dbReference type="Pfam" id="PF08546">
    <property type="entry name" value="ApbA_C"/>
    <property type="match status" value="1"/>
</dbReference>
<dbReference type="OrthoDB" id="73846at2759"/>
<evidence type="ECO:0000313" key="2">
    <source>
        <dbReference type="EMBL" id="EPB83412.1"/>
    </source>
</evidence>
<feature type="non-terminal residue" evidence="2">
    <location>
        <position position="61"/>
    </location>
</feature>
<keyword evidence="3" id="KW-1185">Reference proteome</keyword>
<accession>S2J5G8</accession>
<evidence type="ECO:0000259" key="1">
    <source>
        <dbReference type="Pfam" id="PF08546"/>
    </source>
</evidence>
<proteinExistence type="predicted"/>
<dbReference type="InParanoid" id="S2J5G8"/>